<evidence type="ECO:0000313" key="2">
    <source>
        <dbReference type="Proteomes" id="UP001500840"/>
    </source>
</evidence>
<comment type="caution">
    <text evidence="1">The sequence shown here is derived from an EMBL/GenBank/DDBJ whole genome shotgun (WGS) entry which is preliminary data.</text>
</comment>
<reference evidence="2" key="1">
    <citation type="journal article" date="2019" name="Int. J. Syst. Evol. Microbiol.">
        <title>The Global Catalogue of Microorganisms (GCM) 10K type strain sequencing project: providing services to taxonomists for standard genome sequencing and annotation.</title>
        <authorList>
            <consortium name="The Broad Institute Genomics Platform"/>
            <consortium name="The Broad Institute Genome Sequencing Center for Infectious Disease"/>
            <person name="Wu L."/>
            <person name="Ma J."/>
        </authorList>
    </citation>
    <scope>NUCLEOTIDE SEQUENCE [LARGE SCALE GENOMIC DNA]</scope>
    <source>
        <strain evidence="2">JCM 17759</strain>
    </source>
</reference>
<sequence length="139" mass="15497">MYRQAHSLTRLLIATEDQFDAVLGGTLSPMTCHELAERINDLRPELSPSEVARISLLILTQTDDTQLLVDDDALTRVWKNAAFRLDAAADQHAAVADELEQMCHNGPVQFTPDQLWTLLRAVKVQSQLLSLYTDQPALA</sequence>
<dbReference type="Proteomes" id="UP001500840">
    <property type="component" value="Unassembled WGS sequence"/>
</dbReference>
<gene>
    <name evidence="1" type="ORF">GCM10023156_33840</name>
</gene>
<keyword evidence="2" id="KW-1185">Reference proteome</keyword>
<name>A0ABP8MZE6_9BACT</name>
<evidence type="ECO:0008006" key="3">
    <source>
        <dbReference type="Google" id="ProtNLM"/>
    </source>
</evidence>
<accession>A0ABP8MZE6</accession>
<proteinExistence type="predicted"/>
<protein>
    <recommendedName>
        <fullName evidence="3">Tellurite resistance protein TerB</fullName>
    </recommendedName>
</protein>
<dbReference type="EMBL" id="BAABGA010000040">
    <property type="protein sequence ID" value="GAA4457287.1"/>
    <property type="molecule type" value="Genomic_DNA"/>
</dbReference>
<organism evidence="1 2">
    <name type="scientific">Novipirellula rosea</name>
    <dbReference type="NCBI Taxonomy" id="1031540"/>
    <lineage>
        <taxon>Bacteria</taxon>
        <taxon>Pseudomonadati</taxon>
        <taxon>Planctomycetota</taxon>
        <taxon>Planctomycetia</taxon>
        <taxon>Pirellulales</taxon>
        <taxon>Pirellulaceae</taxon>
        <taxon>Novipirellula</taxon>
    </lineage>
</organism>
<evidence type="ECO:0000313" key="1">
    <source>
        <dbReference type="EMBL" id="GAA4457287.1"/>
    </source>
</evidence>